<evidence type="ECO:0008006" key="3">
    <source>
        <dbReference type="Google" id="ProtNLM"/>
    </source>
</evidence>
<dbReference type="Proteomes" id="UP000683442">
    <property type="component" value="Chromosome"/>
</dbReference>
<keyword evidence="2" id="KW-1185">Reference proteome</keyword>
<reference evidence="1 2" key="1">
    <citation type="submission" date="2021-06" db="EMBL/GenBank/DDBJ databases">
        <title>Microbial metabolic specificity influences pelagic lipid remineralization.</title>
        <authorList>
            <person name="Behrendt L."/>
            <person name="Hunter J.E."/>
            <person name="Alcolombri U."/>
            <person name="Smriga S."/>
            <person name="Mincer T."/>
            <person name="Lowenstein D.P."/>
            <person name="Peaudecerf F.J."/>
            <person name="Fernandez V.I."/>
            <person name="Fredricks H."/>
            <person name="Almblad H."/>
            <person name="Harrison J.J."/>
            <person name="Stocker R."/>
            <person name="Van Mooy B.A.S."/>
        </authorList>
    </citation>
    <scope>NUCLEOTIDE SEQUENCE [LARGE SCALE GENOMIC DNA]</scope>
    <source>
        <strain evidence="1 2">HP15-B</strain>
    </source>
</reference>
<gene>
    <name evidence="1" type="ORF">KQ249_14070</name>
</gene>
<protein>
    <recommendedName>
        <fullName evidence="3">HPt domain-containing protein</fullName>
    </recommendedName>
</protein>
<dbReference type="EMBL" id="CP076686">
    <property type="protein sequence ID" value="QWV11809.1"/>
    <property type="molecule type" value="Genomic_DNA"/>
</dbReference>
<sequence>MNTSTKQPELTFEELQQAYEEQSQALNELVIHFDRTVAHLEQATKLIAKQGQQQGEAIGWLRDIRHAAGATGPDISHQQLCQIIQDLRRRAFVNDATQMRRAN</sequence>
<evidence type="ECO:0000313" key="1">
    <source>
        <dbReference type="EMBL" id="QWV11809.1"/>
    </source>
</evidence>
<dbReference type="GeneID" id="78560581"/>
<accession>A0ABX8IHN3</accession>
<proteinExistence type="predicted"/>
<organism evidence="1 2">
    <name type="scientific">Marinobacter adhaerens</name>
    <dbReference type="NCBI Taxonomy" id="1033846"/>
    <lineage>
        <taxon>Bacteria</taxon>
        <taxon>Pseudomonadati</taxon>
        <taxon>Pseudomonadota</taxon>
        <taxon>Gammaproteobacteria</taxon>
        <taxon>Pseudomonadales</taxon>
        <taxon>Marinobacteraceae</taxon>
        <taxon>Marinobacter</taxon>
    </lineage>
</organism>
<evidence type="ECO:0000313" key="2">
    <source>
        <dbReference type="Proteomes" id="UP000683442"/>
    </source>
</evidence>
<name>A0ABX8IHN3_9GAMM</name>
<dbReference type="RefSeq" id="WP_014577343.1">
    <property type="nucleotide sequence ID" value="NZ_CP076686.1"/>
</dbReference>